<dbReference type="EMBL" id="JAPQKS010000001">
    <property type="protein sequence ID" value="KAJ5249260.1"/>
    <property type="molecule type" value="Genomic_DNA"/>
</dbReference>
<proteinExistence type="predicted"/>
<protein>
    <submittedName>
        <fullName evidence="1">Uncharacterized protein</fullName>
    </submittedName>
</protein>
<reference evidence="1" key="1">
    <citation type="submission" date="2022-11" db="EMBL/GenBank/DDBJ databases">
        <authorList>
            <person name="Petersen C."/>
        </authorList>
    </citation>
    <scope>NUCLEOTIDE SEQUENCE</scope>
    <source>
        <strain evidence="1">IBT 19713</strain>
    </source>
</reference>
<name>A0A9W9TZL8_9EURO</name>
<dbReference type="Proteomes" id="UP001150941">
    <property type="component" value="Unassembled WGS sequence"/>
</dbReference>
<reference evidence="1" key="2">
    <citation type="journal article" date="2023" name="IMA Fungus">
        <title>Comparative genomic study of the Penicillium genus elucidates a diverse pangenome and 15 lateral gene transfer events.</title>
        <authorList>
            <person name="Petersen C."/>
            <person name="Sorensen T."/>
            <person name="Nielsen M.R."/>
            <person name="Sondergaard T.E."/>
            <person name="Sorensen J.L."/>
            <person name="Fitzpatrick D.A."/>
            <person name="Frisvad J.C."/>
            <person name="Nielsen K.L."/>
        </authorList>
    </citation>
    <scope>NUCLEOTIDE SEQUENCE</scope>
    <source>
        <strain evidence="1">IBT 19713</strain>
    </source>
</reference>
<dbReference type="GeneID" id="83197311"/>
<dbReference type="RefSeq" id="XP_058336039.1">
    <property type="nucleotide sequence ID" value="XM_058470008.1"/>
</dbReference>
<accession>A0A9W9TZL8</accession>
<comment type="caution">
    <text evidence="1">The sequence shown here is derived from an EMBL/GenBank/DDBJ whole genome shotgun (WGS) entry which is preliminary data.</text>
</comment>
<dbReference type="AlphaFoldDB" id="A0A9W9TZL8"/>
<sequence>MEDIISRLQLLPVIEKRLQEYYPFSQVALVPETTHAAVDRLYSSWACSLRLYKGREGLVITLDLNLGGFYALFSGGFARKSCTNDQLSRDNLFLTHQYAWNCALLTSNWCNILSYGLPCDAILSTALDPLTQDVSRGTKLPSSMKASDLIPNPSVLVSQLESVSKSSQAISRKLDHMLDNVTTANSTKPSDSSNFDHLDLADWAIYFGLGTMSDEGNVFEDTGNFTPICS</sequence>
<keyword evidence="2" id="KW-1185">Reference proteome</keyword>
<organism evidence="1 2">
    <name type="scientific">Penicillium chermesinum</name>
    <dbReference type="NCBI Taxonomy" id="63820"/>
    <lineage>
        <taxon>Eukaryota</taxon>
        <taxon>Fungi</taxon>
        <taxon>Dikarya</taxon>
        <taxon>Ascomycota</taxon>
        <taxon>Pezizomycotina</taxon>
        <taxon>Eurotiomycetes</taxon>
        <taxon>Eurotiomycetidae</taxon>
        <taxon>Eurotiales</taxon>
        <taxon>Aspergillaceae</taxon>
        <taxon>Penicillium</taxon>
    </lineage>
</organism>
<evidence type="ECO:0000313" key="2">
    <source>
        <dbReference type="Proteomes" id="UP001150941"/>
    </source>
</evidence>
<gene>
    <name evidence="1" type="ORF">N7468_000711</name>
</gene>
<evidence type="ECO:0000313" key="1">
    <source>
        <dbReference type="EMBL" id="KAJ5249260.1"/>
    </source>
</evidence>